<evidence type="ECO:0000256" key="1">
    <source>
        <dbReference type="ARBA" id="ARBA00007888"/>
    </source>
</evidence>
<dbReference type="Pfam" id="PF01924">
    <property type="entry name" value="HypD"/>
    <property type="match status" value="1"/>
</dbReference>
<comment type="similarity">
    <text evidence="1 4">Belongs to the HypD family.</text>
</comment>
<name>A0ABP9S5F0_9GAMM</name>
<dbReference type="Gene3D" id="3.40.50.11750">
    <property type="entry name" value="HypD, alpha/beta domain 1"/>
    <property type="match status" value="2"/>
</dbReference>
<dbReference type="PIRSF" id="PIRSF005622">
    <property type="entry name" value="Hydrgn_mat_hypD"/>
    <property type="match status" value="1"/>
</dbReference>
<evidence type="ECO:0000256" key="4">
    <source>
        <dbReference type="PIRNR" id="PIRNR005622"/>
    </source>
</evidence>
<dbReference type="PANTHER" id="PTHR30149">
    <property type="entry name" value="HYDROGENASE PROTEIN ASSEMBLY PROTEIN HYPD"/>
    <property type="match status" value="1"/>
</dbReference>
<evidence type="ECO:0000313" key="6">
    <source>
        <dbReference type="Proteomes" id="UP001501600"/>
    </source>
</evidence>
<organism evidence="5 6">
    <name type="scientific">Ferrimonas gelatinilytica</name>
    <dbReference type="NCBI Taxonomy" id="1255257"/>
    <lineage>
        <taxon>Bacteria</taxon>
        <taxon>Pseudomonadati</taxon>
        <taxon>Pseudomonadota</taxon>
        <taxon>Gammaproteobacteria</taxon>
        <taxon>Alteromonadales</taxon>
        <taxon>Ferrimonadaceae</taxon>
        <taxon>Ferrimonas</taxon>
    </lineage>
</organism>
<keyword evidence="2" id="KW-0479">Metal-binding</keyword>
<keyword evidence="3" id="KW-0408">Iron</keyword>
<dbReference type="Proteomes" id="UP001501600">
    <property type="component" value="Unassembled WGS sequence"/>
</dbReference>
<dbReference type="PANTHER" id="PTHR30149:SF0">
    <property type="entry name" value="HYDROGENASE MATURATION FACTOR HYPD"/>
    <property type="match status" value="1"/>
</dbReference>
<reference evidence="6" key="1">
    <citation type="journal article" date="2019" name="Int. J. Syst. Evol. Microbiol.">
        <title>The Global Catalogue of Microorganisms (GCM) 10K type strain sequencing project: providing services to taxonomists for standard genome sequencing and annotation.</title>
        <authorList>
            <consortium name="The Broad Institute Genomics Platform"/>
            <consortium name="The Broad Institute Genome Sequencing Center for Infectious Disease"/>
            <person name="Wu L."/>
            <person name="Ma J."/>
        </authorList>
    </citation>
    <scope>NUCLEOTIDE SEQUENCE [LARGE SCALE GENOMIC DNA]</scope>
    <source>
        <strain evidence="6">JCM 18720</strain>
    </source>
</reference>
<dbReference type="NCBIfam" id="TIGR00075">
    <property type="entry name" value="hypD"/>
    <property type="match status" value="1"/>
</dbReference>
<proteinExistence type="inferred from homology"/>
<evidence type="ECO:0000256" key="2">
    <source>
        <dbReference type="ARBA" id="ARBA00022723"/>
    </source>
</evidence>
<dbReference type="EMBL" id="BAABLF010000008">
    <property type="protein sequence ID" value="GAA5190755.1"/>
    <property type="molecule type" value="Genomic_DNA"/>
</dbReference>
<dbReference type="InterPro" id="IPR042244">
    <property type="entry name" value="HypD_2_sf"/>
</dbReference>
<dbReference type="RefSeq" id="WP_345316543.1">
    <property type="nucleotide sequence ID" value="NZ_BAABLF010000008.1"/>
</dbReference>
<sequence>MKFIDEFRDPQAVKTLITQIGTALKGVDPSRQPLQIMEVCGGHTHAIFRFGLDKLLPEGIEFVHGPGCPVCVLPRGRIDDAVTLARQPGTLLCSYGDAVRVPGDLGSLLDAKAAGADVRIVYSPLDALALAKQNPDKQVVFFAIGFETTAPATALTLRQARQQGVENFSVLCHHITIGPPLRAILDDPGVRLDGLVAPGHVSMVVGQSPYQFIVEEYRKPVVIAGFEPIDFLTALLGVVRQIADGRAEVENAYKRAVQSAGNAVALRAMAEVFTLAPKSDWRGLGAIDQSGLMLSDAFAEFDAERRFGLKPTQVAEPEGCGCAQVLRGQLRPADCPLFGKACTPSAPVGALMVSSEGACAAYYQYRSPQD</sequence>
<protein>
    <recommendedName>
        <fullName evidence="4">Hydrogenase maturation factor</fullName>
    </recommendedName>
</protein>
<keyword evidence="6" id="KW-1185">Reference proteome</keyword>
<dbReference type="InterPro" id="IPR042243">
    <property type="entry name" value="HypD_1"/>
</dbReference>
<accession>A0ABP9S5F0</accession>
<gene>
    <name evidence="5" type="primary">hypD</name>
    <name evidence="5" type="ORF">GCM10025772_16150</name>
</gene>
<comment type="caution">
    <text evidence="5">The sequence shown here is derived from an EMBL/GenBank/DDBJ whole genome shotgun (WGS) entry which is preliminary data.</text>
</comment>
<evidence type="ECO:0000313" key="5">
    <source>
        <dbReference type="EMBL" id="GAA5190755.1"/>
    </source>
</evidence>
<dbReference type="Gene3D" id="6.10.20.100">
    <property type="match status" value="1"/>
</dbReference>
<evidence type="ECO:0000256" key="3">
    <source>
        <dbReference type="ARBA" id="ARBA00023004"/>
    </source>
</evidence>
<dbReference type="InterPro" id="IPR002780">
    <property type="entry name" value="Hyd_form_HypD"/>
</dbReference>